<evidence type="ECO:0000313" key="5">
    <source>
        <dbReference type="Proteomes" id="UP001497457"/>
    </source>
</evidence>
<keyword evidence="2" id="KW-0479">Metal-binding</keyword>
<dbReference type="Pfam" id="PF05147">
    <property type="entry name" value="LANC_like"/>
    <property type="match status" value="1"/>
</dbReference>
<gene>
    <name evidence="4" type="ORF">URODEC1_LOCUS101952</name>
</gene>
<reference evidence="4 5" key="2">
    <citation type="submission" date="2024-10" db="EMBL/GenBank/DDBJ databases">
        <authorList>
            <person name="Ryan C."/>
        </authorList>
    </citation>
    <scope>NUCLEOTIDE SEQUENCE [LARGE SCALE GENOMIC DNA]</scope>
</reference>
<dbReference type="InterPro" id="IPR020464">
    <property type="entry name" value="LanC-like_prot_euk"/>
</dbReference>
<dbReference type="SMART" id="SM01260">
    <property type="entry name" value="LANC_like"/>
    <property type="match status" value="1"/>
</dbReference>
<dbReference type="SUPFAM" id="SSF158745">
    <property type="entry name" value="LanC-like"/>
    <property type="match status" value="1"/>
</dbReference>
<evidence type="ECO:0000256" key="1">
    <source>
        <dbReference type="ARBA" id="ARBA00007179"/>
    </source>
</evidence>
<organism evidence="4 5">
    <name type="scientific">Urochloa decumbens</name>
    <dbReference type="NCBI Taxonomy" id="240449"/>
    <lineage>
        <taxon>Eukaryota</taxon>
        <taxon>Viridiplantae</taxon>
        <taxon>Streptophyta</taxon>
        <taxon>Embryophyta</taxon>
        <taxon>Tracheophyta</taxon>
        <taxon>Spermatophyta</taxon>
        <taxon>Magnoliopsida</taxon>
        <taxon>Liliopsida</taxon>
        <taxon>Poales</taxon>
        <taxon>Poaceae</taxon>
        <taxon>PACMAD clade</taxon>
        <taxon>Panicoideae</taxon>
        <taxon>Panicodae</taxon>
        <taxon>Paniceae</taxon>
        <taxon>Melinidinae</taxon>
        <taxon>Urochloa</taxon>
    </lineage>
</organism>
<feature type="compositionally biased region" description="Low complexity" evidence="3">
    <location>
        <begin position="60"/>
        <end position="71"/>
    </location>
</feature>
<keyword evidence="5" id="KW-1185">Reference proteome</keyword>
<keyword evidence="2" id="KW-0862">Zinc</keyword>
<dbReference type="InterPro" id="IPR012341">
    <property type="entry name" value="6hp_glycosidase-like_sf"/>
</dbReference>
<name>A0ABC9F4K9_9POAL</name>
<dbReference type="CDD" id="cd04794">
    <property type="entry name" value="euk_LANCL"/>
    <property type="match status" value="1"/>
</dbReference>
<dbReference type="AlphaFoldDB" id="A0ABC9F4K9"/>
<dbReference type="EMBL" id="OZ075115">
    <property type="protein sequence ID" value="CAL5069035.1"/>
    <property type="molecule type" value="Genomic_DNA"/>
</dbReference>
<dbReference type="Proteomes" id="UP001497457">
    <property type="component" value="Chromosome 5rd"/>
</dbReference>
<feature type="binding site" evidence="2">
    <location>
        <position position="324"/>
    </location>
    <ligand>
        <name>Zn(2+)</name>
        <dbReference type="ChEBI" id="CHEBI:29105"/>
    </ligand>
</feature>
<dbReference type="PRINTS" id="PR01950">
    <property type="entry name" value="LANCSUPER"/>
</dbReference>
<protein>
    <submittedName>
        <fullName evidence="4">Uncharacterized protein</fullName>
    </submittedName>
</protein>
<dbReference type="InterPro" id="IPR007822">
    <property type="entry name" value="LANC-like"/>
</dbReference>
<dbReference type="PANTHER" id="PTHR12736">
    <property type="entry name" value="LANC-LIKE PROTEIN"/>
    <property type="match status" value="1"/>
</dbReference>
<accession>A0ABC9F4K9</accession>
<comment type="similarity">
    <text evidence="1">Belongs to the LanC-like protein family.</text>
</comment>
<feature type="binding site" evidence="2">
    <location>
        <position position="370"/>
    </location>
    <ligand>
        <name>Zn(2+)</name>
        <dbReference type="ChEBI" id="CHEBI:29105"/>
    </ligand>
</feature>
<dbReference type="PANTHER" id="PTHR12736:SF7">
    <property type="entry name" value="LANC-LIKE PROTEIN 3"/>
    <property type="match status" value="1"/>
</dbReference>
<reference evidence="5" key="1">
    <citation type="submission" date="2024-06" db="EMBL/GenBank/DDBJ databases">
        <authorList>
            <person name="Ryan C."/>
        </authorList>
    </citation>
    <scope>NUCLEOTIDE SEQUENCE [LARGE SCALE GENOMIC DNA]</scope>
</reference>
<feature type="region of interest" description="Disordered" evidence="3">
    <location>
        <begin position="46"/>
        <end position="74"/>
    </location>
</feature>
<evidence type="ECO:0000313" key="4">
    <source>
        <dbReference type="EMBL" id="CAL5069035.1"/>
    </source>
</evidence>
<feature type="binding site" evidence="2">
    <location>
        <position position="369"/>
    </location>
    <ligand>
        <name>Zn(2+)</name>
        <dbReference type="ChEBI" id="CHEBI:29105"/>
    </ligand>
</feature>
<proteinExistence type="inferred from homology"/>
<evidence type="ECO:0000256" key="3">
    <source>
        <dbReference type="SAM" id="MobiDB-lite"/>
    </source>
</evidence>
<dbReference type="PRINTS" id="PR01951">
    <property type="entry name" value="LANCEUKARYTE"/>
</dbReference>
<sequence length="451" mass="48785">MLIGSSMADRFLFPVSNRKPLWPTASSPNDLPGYVEEAAALSSSSSLHALLSSPTPPSPTASSTPRSNSSTRQLITHRRARLPTAARSSARVVTNLSSSAISGCARDLGEASAATGGGPGTALLLFRAYLVTGDRGDLATCAEIVAACDAASAAAGEEFVTFICGRAGVCALGAVVAKHAGDDAAVGRYLSSFNQIKISSRFPDELLYGKAGYLWACSFLNKRLGENTIQPTTTVRHVVREIIKDGRRLSSKRCPLMYEWYGEKYWGAAHGLAGIMHVLLDMDLTENDKEYVKGTLRYMIQNRFPSGNYPCTEGDNHDCLVDWCHGAPGVSLTLTKASQVFPEERFLEAAADAAEVVWNRGLLKRVGICHGISGNAYTFLSLYRITKKKEYLYRAKAFACFLLDRAIKLIAEGVMHGGDEPYSLFEGQAGMTYLFLDMVNPLESGFPAYEL</sequence>
<evidence type="ECO:0000256" key="2">
    <source>
        <dbReference type="PIRSR" id="PIRSR607822-1"/>
    </source>
</evidence>
<dbReference type="Gene3D" id="1.50.10.10">
    <property type="match status" value="1"/>
</dbReference>